<evidence type="ECO:0000256" key="1">
    <source>
        <dbReference type="ARBA" id="ARBA00005568"/>
    </source>
</evidence>
<dbReference type="GO" id="GO:0005737">
    <property type="term" value="C:cytoplasm"/>
    <property type="evidence" value="ECO:0007669"/>
    <property type="project" value="TreeGrafter"/>
</dbReference>
<dbReference type="GO" id="GO:0046872">
    <property type="term" value="F:metal ion binding"/>
    <property type="evidence" value="ECO:0007669"/>
    <property type="project" value="UniProtKB-KW"/>
</dbReference>
<dbReference type="PANTHER" id="PTHR30502:SF0">
    <property type="entry name" value="PHOSPHOENOLPYRUVATE CARBOXYLASE FAMILY PROTEIN"/>
    <property type="match status" value="1"/>
</dbReference>
<keyword evidence="3" id="KW-0456">Lyase</keyword>
<organism evidence="5 6">
    <name type="scientific">Prymnesium parvum</name>
    <name type="common">Toxic golden alga</name>
    <dbReference type="NCBI Taxonomy" id="97485"/>
    <lineage>
        <taxon>Eukaryota</taxon>
        <taxon>Haptista</taxon>
        <taxon>Haptophyta</taxon>
        <taxon>Prymnesiophyceae</taxon>
        <taxon>Prymnesiales</taxon>
        <taxon>Prymnesiaceae</taxon>
        <taxon>Prymnesium</taxon>
    </lineage>
</organism>
<accession>A0AB34K8W0</accession>
<dbReference type="InterPro" id="IPR050251">
    <property type="entry name" value="HpcH-HpaI_aldolase"/>
</dbReference>
<dbReference type="Gene3D" id="3.20.20.60">
    <property type="entry name" value="Phosphoenolpyruvate-binding domains"/>
    <property type="match status" value="1"/>
</dbReference>
<comment type="similarity">
    <text evidence="1">Belongs to the HpcH/HpaI aldolase family.</text>
</comment>
<dbReference type="Pfam" id="PF03328">
    <property type="entry name" value="HpcH_HpaI"/>
    <property type="match status" value="1"/>
</dbReference>
<dbReference type="AlphaFoldDB" id="A0AB34K8W0"/>
<dbReference type="InterPro" id="IPR040442">
    <property type="entry name" value="Pyrv_kinase-like_dom_sf"/>
</dbReference>
<evidence type="ECO:0000313" key="6">
    <source>
        <dbReference type="Proteomes" id="UP001515480"/>
    </source>
</evidence>
<comment type="caution">
    <text evidence="5">The sequence shown here is derived from an EMBL/GenBank/DDBJ whole genome shotgun (WGS) entry which is preliminary data.</text>
</comment>
<dbReference type="Proteomes" id="UP001515480">
    <property type="component" value="Unassembled WGS sequence"/>
</dbReference>
<evidence type="ECO:0000256" key="2">
    <source>
        <dbReference type="ARBA" id="ARBA00022723"/>
    </source>
</evidence>
<keyword evidence="6" id="KW-1185">Reference proteome</keyword>
<dbReference type="EMBL" id="JBGBPQ010000001">
    <property type="protein sequence ID" value="KAL1529688.1"/>
    <property type="molecule type" value="Genomic_DNA"/>
</dbReference>
<dbReference type="InterPro" id="IPR005000">
    <property type="entry name" value="Aldolase/citrate-lyase_domain"/>
</dbReference>
<keyword evidence="2" id="KW-0479">Metal-binding</keyword>
<dbReference type="PANTHER" id="PTHR30502">
    <property type="entry name" value="2-KETO-3-DEOXY-L-RHAMNONATE ALDOLASE"/>
    <property type="match status" value="1"/>
</dbReference>
<evidence type="ECO:0000259" key="4">
    <source>
        <dbReference type="Pfam" id="PF03328"/>
    </source>
</evidence>
<name>A0AB34K8W0_PRYPA</name>
<proteinExistence type="inferred from homology"/>
<dbReference type="SUPFAM" id="SSF51621">
    <property type="entry name" value="Phosphoenolpyruvate/pyruvate domain"/>
    <property type="match status" value="1"/>
</dbReference>
<sequence length="238" mass="25750">MHFLLTPSAVTSQAVAAAGADAVTIDLEHGPIDFKDAQAMIASVMGTHTLPMIRVPSIDPVSVKRSLDLGAEGIVFPLARNAADVSRAVSTLHYPPRGERGFGPFIAHSAHRFEIGSTISYYEKNPPICCILVETVEAVQNIDEIADVDGVDIFQIAQFDLSTSLGVPGQFDHPTFLNAERKVEEAILRRGKPLGAVALTHARAQELRARGYSMLVGFDVHWLKSSIQTAQTWVLPAQ</sequence>
<gene>
    <name evidence="5" type="ORF">AB1Y20_000627</name>
</gene>
<feature type="domain" description="HpcH/HpaI aldolase/citrate lyase" evidence="4">
    <location>
        <begin position="3"/>
        <end position="222"/>
    </location>
</feature>
<dbReference type="InterPro" id="IPR015813">
    <property type="entry name" value="Pyrv/PenolPyrv_kinase-like_dom"/>
</dbReference>
<evidence type="ECO:0000313" key="5">
    <source>
        <dbReference type="EMBL" id="KAL1529688.1"/>
    </source>
</evidence>
<evidence type="ECO:0000256" key="3">
    <source>
        <dbReference type="ARBA" id="ARBA00023239"/>
    </source>
</evidence>
<dbReference type="GO" id="GO:0016832">
    <property type="term" value="F:aldehyde-lyase activity"/>
    <property type="evidence" value="ECO:0007669"/>
    <property type="project" value="TreeGrafter"/>
</dbReference>
<protein>
    <recommendedName>
        <fullName evidence="4">HpcH/HpaI aldolase/citrate lyase domain-containing protein</fullName>
    </recommendedName>
</protein>
<reference evidence="5 6" key="1">
    <citation type="journal article" date="2024" name="Science">
        <title>Giant polyketide synthase enzymes in the biosynthesis of giant marine polyether toxins.</title>
        <authorList>
            <person name="Fallon T.R."/>
            <person name="Shende V.V."/>
            <person name="Wierzbicki I.H."/>
            <person name="Pendleton A.L."/>
            <person name="Watervoot N.F."/>
            <person name="Auber R.P."/>
            <person name="Gonzalez D.J."/>
            <person name="Wisecaver J.H."/>
            <person name="Moore B.S."/>
        </authorList>
    </citation>
    <scope>NUCLEOTIDE SEQUENCE [LARGE SCALE GENOMIC DNA]</scope>
    <source>
        <strain evidence="5 6">12B1</strain>
    </source>
</reference>